<organism evidence="3 4">
    <name type="scientific">Paenibacillus rhizophilus</name>
    <dbReference type="NCBI Taxonomy" id="1850366"/>
    <lineage>
        <taxon>Bacteria</taxon>
        <taxon>Bacillati</taxon>
        <taxon>Bacillota</taxon>
        <taxon>Bacilli</taxon>
        <taxon>Bacillales</taxon>
        <taxon>Paenibacillaceae</taxon>
        <taxon>Paenibacillus</taxon>
    </lineage>
</organism>
<sequence length="146" mass="15165">MDEHEFPKKDTPQGDPYPGTSGFSPYPEEPRKLKHSGPGIASFVIAMVTLTGYIVSFIVAGALIGPAVTETTVLNGQSGGAFLFLGMAVLALAALNFIGVVVGIIGLALRGRRKVFGIIGTIINGIILLVFLLLIAVVLMSAGALQ</sequence>
<evidence type="ECO:0000313" key="3">
    <source>
        <dbReference type="EMBL" id="RQW12650.1"/>
    </source>
</evidence>
<dbReference type="OrthoDB" id="2608137at2"/>
<proteinExistence type="predicted"/>
<keyword evidence="2" id="KW-0812">Transmembrane</keyword>
<dbReference type="Proteomes" id="UP000282529">
    <property type="component" value="Unassembled WGS sequence"/>
</dbReference>
<feature type="transmembrane region" description="Helical" evidence="2">
    <location>
        <begin position="84"/>
        <end position="109"/>
    </location>
</feature>
<dbReference type="EMBL" id="RQPI01000002">
    <property type="protein sequence ID" value="RQW12650.1"/>
    <property type="molecule type" value="Genomic_DNA"/>
</dbReference>
<evidence type="ECO:0000256" key="1">
    <source>
        <dbReference type="SAM" id="MobiDB-lite"/>
    </source>
</evidence>
<protein>
    <submittedName>
        <fullName evidence="3">Uncharacterized protein</fullName>
    </submittedName>
</protein>
<evidence type="ECO:0000256" key="2">
    <source>
        <dbReference type="SAM" id="Phobius"/>
    </source>
</evidence>
<keyword evidence="4" id="KW-1185">Reference proteome</keyword>
<accession>A0A3N9PAZ3</accession>
<feature type="transmembrane region" description="Helical" evidence="2">
    <location>
        <begin position="121"/>
        <end position="145"/>
    </location>
</feature>
<reference evidence="3 4" key="1">
    <citation type="submission" date="2018-11" db="EMBL/GenBank/DDBJ databases">
        <title>Genome sequence of strain 7197.</title>
        <authorList>
            <person name="Gao J."/>
            <person name="Sun J."/>
        </authorList>
    </citation>
    <scope>NUCLEOTIDE SEQUENCE [LARGE SCALE GENOMIC DNA]</scope>
    <source>
        <strain evidence="3 4">7197</strain>
    </source>
</reference>
<dbReference type="RefSeq" id="WP_124694684.1">
    <property type="nucleotide sequence ID" value="NZ_JBHUFE010000008.1"/>
</dbReference>
<keyword evidence="2" id="KW-0472">Membrane</keyword>
<gene>
    <name evidence="3" type="ORF">EH198_06220</name>
</gene>
<keyword evidence="2" id="KW-1133">Transmembrane helix</keyword>
<comment type="caution">
    <text evidence="3">The sequence shown here is derived from an EMBL/GenBank/DDBJ whole genome shotgun (WGS) entry which is preliminary data.</text>
</comment>
<dbReference type="AlphaFoldDB" id="A0A3N9PAZ3"/>
<feature type="region of interest" description="Disordered" evidence="1">
    <location>
        <begin position="1"/>
        <end position="32"/>
    </location>
</feature>
<feature type="compositionally biased region" description="Basic and acidic residues" evidence="1">
    <location>
        <begin position="1"/>
        <end position="12"/>
    </location>
</feature>
<feature type="transmembrane region" description="Helical" evidence="2">
    <location>
        <begin position="40"/>
        <end position="64"/>
    </location>
</feature>
<evidence type="ECO:0000313" key="4">
    <source>
        <dbReference type="Proteomes" id="UP000282529"/>
    </source>
</evidence>
<name>A0A3N9PAZ3_9BACL</name>